<sequence>MSVCRMTCSTCPSVLSTHLPGRSTYLPGLRDHIHHLGALPCTIALAASSSASDSTKSFVSPFRVSVQSTVGSNRRQSHPFANSHRQCTLGTPVPPPRPSDSTPGLLLISIELLEPSTRSGGAFDPFDTTFGSLACSLEPCSSSRAYCLLPLE</sequence>
<proteinExistence type="predicted"/>
<reference evidence="3" key="2">
    <citation type="submission" date="2015-01" db="EMBL/GenBank/DDBJ databases">
        <title>Evolutionary Origins and Diversification of the Mycorrhizal Mutualists.</title>
        <authorList>
            <consortium name="DOE Joint Genome Institute"/>
            <consortium name="Mycorrhizal Genomics Consortium"/>
            <person name="Kohler A."/>
            <person name="Kuo A."/>
            <person name="Nagy L.G."/>
            <person name="Floudas D."/>
            <person name="Copeland A."/>
            <person name="Barry K.W."/>
            <person name="Cichocki N."/>
            <person name="Veneault-Fourrey C."/>
            <person name="LaButti K."/>
            <person name="Lindquist E.A."/>
            <person name="Lipzen A."/>
            <person name="Lundell T."/>
            <person name="Morin E."/>
            <person name="Murat C."/>
            <person name="Riley R."/>
            <person name="Ohm R."/>
            <person name="Sun H."/>
            <person name="Tunlid A."/>
            <person name="Henrissat B."/>
            <person name="Grigoriev I.V."/>
            <person name="Hibbett D.S."/>
            <person name="Martin F."/>
        </authorList>
    </citation>
    <scope>NUCLEOTIDE SEQUENCE [LARGE SCALE GENOMIC DNA]</scope>
    <source>
        <strain evidence="3">Foug A</strain>
    </source>
</reference>
<feature type="compositionally biased region" description="Polar residues" evidence="1">
    <location>
        <begin position="69"/>
        <end position="89"/>
    </location>
</feature>
<keyword evidence="3" id="KW-1185">Reference proteome</keyword>
<name>A0A0C2YW48_9AGAM</name>
<organism evidence="2 3">
    <name type="scientific">Scleroderma citrinum Foug A</name>
    <dbReference type="NCBI Taxonomy" id="1036808"/>
    <lineage>
        <taxon>Eukaryota</taxon>
        <taxon>Fungi</taxon>
        <taxon>Dikarya</taxon>
        <taxon>Basidiomycota</taxon>
        <taxon>Agaricomycotina</taxon>
        <taxon>Agaricomycetes</taxon>
        <taxon>Agaricomycetidae</taxon>
        <taxon>Boletales</taxon>
        <taxon>Sclerodermatineae</taxon>
        <taxon>Sclerodermataceae</taxon>
        <taxon>Scleroderma</taxon>
    </lineage>
</organism>
<evidence type="ECO:0000256" key="1">
    <source>
        <dbReference type="SAM" id="MobiDB-lite"/>
    </source>
</evidence>
<dbReference type="EMBL" id="KN822169">
    <property type="protein sequence ID" value="KIM53853.1"/>
    <property type="molecule type" value="Genomic_DNA"/>
</dbReference>
<evidence type="ECO:0000313" key="3">
    <source>
        <dbReference type="Proteomes" id="UP000053989"/>
    </source>
</evidence>
<evidence type="ECO:0000313" key="2">
    <source>
        <dbReference type="EMBL" id="KIM53853.1"/>
    </source>
</evidence>
<dbReference type="Proteomes" id="UP000053989">
    <property type="component" value="Unassembled WGS sequence"/>
</dbReference>
<reference evidence="2 3" key="1">
    <citation type="submission" date="2014-04" db="EMBL/GenBank/DDBJ databases">
        <authorList>
            <consortium name="DOE Joint Genome Institute"/>
            <person name="Kuo A."/>
            <person name="Kohler A."/>
            <person name="Nagy L.G."/>
            <person name="Floudas D."/>
            <person name="Copeland A."/>
            <person name="Barry K.W."/>
            <person name="Cichocki N."/>
            <person name="Veneault-Fourrey C."/>
            <person name="LaButti K."/>
            <person name="Lindquist E.A."/>
            <person name="Lipzen A."/>
            <person name="Lundell T."/>
            <person name="Morin E."/>
            <person name="Murat C."/>
            <person name="Sun H."/>
            <person name="Tunlid A."/>
            <person name="Henrissat B."/>
            <person name="Grigoriev I.V."/>
            <person name="Hibbett D.S."/>
            <person name="Martin F."/>
            <person name="Nordberg H.P."/>
            <person name="Cantor M.N."/>
            <person name="Hua S.X."/>
        </authorList>
    </citation>
    <scope>NUCLEOTIDE SEQUENCE [LARGE SCALE GENOMIC DNA]</scope>
    <source>
        <strain evidence="2 3">Foug A</strain>
    </source>
</reference>
<accession>A0A0C2YW48</accession>
<dbReference type="AlphaFoldDB" id="A0A0C2YW48"/>
<dbReference type="HOGENOM" id="CLU_1723418_0_0_1"/>
<dbReference type="InParanoid" id="A0A0C2YW48"/>
<feature type="region of interest" description="Disordered" evidence="1">
    <location>
        <begin position="69"/>
        <end position="101"/>
    </location>
</feature>
<protein>
    <submittedName>
        <fullName evidence="2">Uncharacterized protein</fullName>
    </submittedName>
</protein>
<gene>
    <name evidence="2" type="ORF">SCLCIDRAFT_409112</name>
</gene>